<dbReference type="EMBL" id="QHJG01000066">
    <property type="protein sequence ID" value="PWY53822.1"/>
    <property type="molecule type" value="Genomic_DNA"/>
</dbReference>
<organism evidence="2 4">
    <name type="scientific">Legionella qingyii</name>
    <dbReference type="NCBI Taxonomy" id="2184757"/>
    <lineage>
        <taxon>Bacteria</taxon>
        <taxon>Pseudomonadati</taxon>
        <taxon>Pseudomonadota</taxon>
        <taxon>Gammaproteobacteria</taxon>
        <taxon>Legionellales</taxon>
        <taxon>Legionellaceae</taxon>
        <taxon>Legionella</taxon>
    </lineage>
</organism>
<dbReference type="RefSeq" id="WP_110144269.1">
    <property type="nucleotide sequence ID" value="NZ_QHJG01000066.1"/>
</dbReference>
<dbReference type="Proteomes" id="UP000247152">
    <property type="component" value="Unassembled WGS sequence"/>
</dbReference>
<accession>A0A317U031</accession>
<feature type="signal peptide" evidence="1">
    <location>
        <begin position="1"/>
        <end position="23"/>
    </location>
</feature>
<reference evidence="2 4" key="1">
    <citation type="submission" date="2018-05" db="EMBL/GenBank/DDBJ databases">
        <title>Legionella qingyii sp.nov., whole genome shotgun sequence.</title>
        <authorList>
            <person name="Wu H."/>
            <person name="Zhu Q."/>
            <person name="Hu C."/>
        </authorList>
    </citation>
    <scope>NUCLEOTIDE SEQUENCE [LARGE SCALE GENOMIC DNA]</scope>
    <source>
        <strain evidence="2 4">HEB18</strain>
    </source>
</reference>
<name>A0A317U031_9GAMM</name>
<dbReference type="AlphaFoldDB" id="A0A317U031"/>
<keyword evidence="5" id="KW-1185">Reference proteome</keyword>
<evidence type="ECO:0000313" key="3">
    <source>
        <dbReference type="EMBL" id="RUR25532.1"/>
    </source>
</evidence>
<evidence type="ECO:0000256" key="1">
    <source>
        <dbReference type="SAM" id="SignalP"/>
    </source>
</evidence>
<dbReference type="Proteomes" id="UP000287374">
    <property type="component" value="Unassembled WGS sequence"/>
</dbReference>
<keyword evidence="1" id="KW-0732">Signal</keyword>
<reference evidence="3 5" key="2">
    <citation type="submission" date="2018-12" db="EMBL/GenBank/DDBJ databases">
        <title>Legionella sp,whole genome shotgun sequence.</title>
        <authorList>
            <person name="Wu H."/>
        </authorList>
    </citation>
    <scope>NUCLEOTIDE SEQUENCE [LARGE SCALE GENOMIC DNA]</scope>
    <source>
        <strain evidence="5">km489</strain>
        <strain evidence="3">Km489</strain>
    </source>
</reference>
<comment type="caution">
    <text evidence="2">The sequence shown here is derived from an EMBL/GenBank/DDBJ whole genome shotgun (WGS) entry which is preliminary data.</text>
</comment>
<gene>
    <name evidence="2" type="ORF">DGG96_20245</name>
    <name evidence="3" type="ORF">ELY20_03510</name>
</gene>
<sequence>MLKKIMIATLSIINLSVFLPAYAGEDMSCKVQVAVATPPIPFDQNVAFNVTSNELGLNKSLTLMGGKGPQFIDNIPCSPAPLSISATVYSTPGYTLQGSSIGQCVLKAGYVVLNGPENSASVVFPYDFNCIN</sequence>
<dbReference type="EMBL" id="RZGX01000003">
    <property type="protein sequence ID" value="RUR25532.1"/>
    <property type="molecule type" value="Genomic_DNA"/>
</dbReference>
<evidence type="ECO:0000313" key="4">
    <source>
        <dbReference type="Proteomes" id="UP000247152"/>
    </source>
</evidence>
<proteinExistence type="predicted"/>
<protein>
    <submittedName>
        <fullName evidence="2">Uncharacterized protein</fullName>
    </submittedName>
</protein>
<dbReference type="OrthoDB" id="5647770at2"/>
<feature type="chain" id="PRO_5016445715" evidence="1">
    <location>
        <begin position="24"/>
        <end position="132"/>
    </location>
</feature>
<evidence type="ECO:0000313" key="2">
    <source>
        <dbReference type="EMBL" id="PWY53822.1"/>
    </source>
</evidence>
<evidence type="ECO:0000313" key="5">
    <source>
        <dbReference type="Proteomes" id="UP000287374"/>
    </source>
</evidence>